<dbReference type="InterPro" id="IPR000835">
    <property type="entry name" value="HTH_MarR-typ"/>
</dbReference>
<dbReference type="RefSeq" id="WP_269038417.1">
    <property type="nucleotide sequence ID" value="NZ_CP114040.1"/>
</dbReference>
<dbReference type="PANTHER" id="PTHR33164">
    <property type="entry name" value="TRANSCRIPTIONAL REGULATOR, MARR FAMILY"/>
    <property type="match status" value="1"/>
</dbReference>
<sequence>MARWTDAGRAFTDLILEVFRLNGLLLEAGDRLAAPSNLTSARWQVLGVADHGPVTVAQVARTMGLRRQSVQQTADALARDGFVVLVDDPDDRRARRIALTSAGRRALRAVEARHAEWVEGLAARVDLRALQATVAALRDAVLLLQSPPPRARRRRTGRKD</sequence>
<evidence type="ECO:0000313" key="2">
    <source>
        <dbReference type="EMBL" id="WAS96075.1"/>
    </source>
</evidence>
<reference evidence="2" key="1">
    <citation type="submission" date="2022-11" db="EMBL/GenBank/DDBJ databases">
        <title>Minimal conservation of predation-associated metabolite biosynthetic gene clusters underscores biosynthetic potential of Myxococcota including descriptions for ten novel species: Archangium lansinium sp. nov., Myxococcus landrumus sp. nov., Nannocystis bai.</title>
        <authorList>
            <person name="Ahearne A."/>
            <person name="Stevens C."/>
            <person name="Dowd S."/>
        </authorList>
    </citation>
    <scope>NUCLEOTIDE SEQUENCE</scope>
    <source>
        <strain evidence="2">Fl3</strain>
    </source>
</reference>
<dbReference type="InterPro" id="IPR036388">
    <property type="entry name" value="WH-like_DNA-bd_sf"/>
</dbReference>
<dbReference type="SUPFAM" id="SSF46785">
    <property type="entry name" value="Winged helix' DNA-binding domain"/>
    <property type="match status" value="1"/>
</dbReference>
<name>A0ABY7H9X2_9BACT</name>
<evidence type="ECO:0000313" key="3">
    <source>
        <dbReference type="Proteomes" id="UP001164459"/>
    </source>
</evidence>
<protein>
    <submittedName>
        <fullName evidence="2">MarR family winged helix-turn-helix transcriptional regulator</fullName>
    </submittedName>
</protein>
<dbReference type="PROSITE" id="PS50995">
    <property type="entry name" value="HTH_MARR_2"/>
    <property type="match status" value="1"/>
</dbReference>
<evidence type="ECO:0000259" key="1">
    <source>
        <dbReference type="PROSITE" id="PS50995"/>
    </source>
</evidence>
<dbReference type="PANTHER" id="PTHR33164:SF43">
    <property type="entry name" value="HTH-TYPE TRANSCRIPTIONAL REPRESSOR YETL"/>
    <property type="match status" value="1"/>
</dbReference>
<keyword evidence="3" id="KW-1185">Reference proteome</keyword>
<organism evidence="2 3">
    <name type="scientific">Nannocystis punicea</name>
    <dbReference type="NCBI Taxonomy" id="2995304"/>
    <lineage>
        <taxon>Bacteria</taxon>
        <taxon>Pseudomonadati</taxon>
        <taxon>Myxococcota</taxon>
        <taxon>Polyangia</taxon>
        <taxon>Nannocystales</taxon>
        <taxon>Nannocystaceae</taxon>
        <taxon>Nannocystis</taxon>
    </lineage>
</organism>
<dbReference type="Proteomes" id="UP001164459">
    <property type="component" value="Chromosome"/>
</dbReference>
<dbReference type="Pfam" id="PF12802">
    <property type="entry name" value="MarR_2"/>
    <property type="match status" value="1"/>
</dbReference>
<dbReference type="SMART" id="SM00347">
    <property type="entry name" value="HTH_MARR"/>
    <property type="match status" value="1"/>
</dbReference>
<dbReference type="Gene3D" id="1.10.10.10">
    <property type="entry name" value="Winged helix-like DNA-binding domain superfamily/Winged helix DNA-binding domain"/>
    <property type="match status" value="1"/>
</dbReference>
<proteinExistence type="predicted"/>
<dbReference type="EMBL" id="CP114040">
    <property type="protein sequence ID" value="WAS96075.1"/>
    <property type="molecule type" value="Genomic_DNA"/>
</dbReference>
<dbReference type="PRINTS" id="PR00598">
    <property type="entry name" value="HTHMARR"/>
</dbReference>
<dbReference type="InterPro" id="IPR036390">
    <property type="entry name" value="WH_DNA-bd_sf"/>
</dbReference>
<accession>A0ABY7H9X2</accession>
<dbReference type="InterPro" id="IPR039422">
    <property type="entry name" value="MarR/SlyA-like"/>
</dbReference>
<gene>
    <name evidence="2" type="ORF">O0S08_07910</name>
</gene>
<feature type="domain" description="HTH marR-type" evidence="1">
    <location>
        <begin position="11"/>
        <end position="139"/>
    </location>
</feature>